<dbReference type="STRING" id="1208583.COMX_06745"/>
<evidence type="ECO:0000256" key="5">
    <source>
        <dbReference type="ARBA" id="ARBA00022723"/>
    </source>
</evidence>
<keyword evidence="13" id="KW-1185">Reference proteome</keyword>
<dbReference type="eggNOG" id="COG1530">
    <property type="taxonomic scope" value="Bacteria"/>
</dbReference>
<evidence type="ECO:0000256" key="8">
    <source>
        <dbReference type="ARBA" id="ARBA00022842"/>
    </source>
</evidence>
<keyword evidence="5" id="KW-0479">Metal-binding</keyword>
<comment type="caution">
    <text evidence="12">The sequence shown here is derived from an EMBL/GenBank/DDBJ whole genome shotgun (WGS) entry which is preliminary data.</text>
</comment>
<dbReference type="SUPFAM" id="SSF50249">
    <property type="entry name" value="Nucleic acid-binding proteins"/>
    <property type="match status" value="1"/>
</dbReference>
<dbReference type="GO" id="GO:0004519">
    <property type="term" value="F:endonuclease activity"/>
    <property type="evidence" value="ECO:0007669"/>
    <property type="project" value="UniProtKB-KW"/>
</dbReference>
<evidence type="ECO:0000256" key="7">
    <source>
        <dbReference type="ARBA" id="ARBA00022801"/>
    </source>
</evidence>
<evidence type="ECO:0000256" key="2">
    <source>
        <dbReference type="ARBA" id="ARBA00022475"/>
    </source>
</evidence>
<evidence type="ECO:0000256" key="1">
    <source>
        <dbReference type="ARBA" id="ARBA00001946"/>
    </source>
</evidence>
<dbReference type="OrthoDB" id="7256894at2"/>
<dbReference type="RefSeq" id="WP_051461946.1">
    <property type="nucleotide sequence ID" value="NZ_ATSX01000001.1"/>
</dbReference>
<keyword evidence="3" id="KW-0997">Cell inner membrane</keyword>
<evidence type="ECO:0000256" key="4">
    <source>
        <dbReference type="ARBA" id="ARBA00022722"/>
    </source>
</evidence>
<comment type="cofactor">
    <cofactor evidence="1">
        <name>Mg(2+)</name>
        <dbReference type="ChEBI" id="CHEBI:18420"/>
    </cofactor>
</comment>
<dbReference type="InterPro" id="IPR012340">
    <property type="entry name" value="NA-bd_OB-fold"/>
</dbReference>
<keyword evidence="7" id="KW-0378">Hydrolase</keyword>
<dbReference type="Pfam" id="PF10150">
    <property type="entry name" value="RNase_E_G"/>
    <property type="match status" value="1"/>
</dbReference>
<evidence type="ECO:0000256" key="6">
    <source>
        <dbReference type="ARBA" id="ARBA00022759"/>
    </source>
</evidence>
<keyword evidence="6" id="KW-0255">Endonuclease</keyword>
<evidence type="ECO:0000313" key="13">
    <source>
        <dbReference type="Proteomes" id="UP000019250"/>
    </source>
</evidence>
<reference evidence="12 13" key="1">
    <citation type="journal article" date="2014" name="Genome Announc.">
        <title>Draft Genome Sequence of Commensalibacter papalotli MX01, a Symbiont Identified from the Guts of Overwintering Monarch Butterflies.</title>
        <authorList>
            <person name="Servin-Garciduenas L.E."/>
            <person name="Sanchez-Quinto A."/>
            <person name="Martinez-Romero E."/>
        </authorList>
    </citation>
    <scope>NUCLEOTIDE SEQUENCE [LARGE SCALE GENOMIC DNA]</scope>
    <source>
        <strain evidence="13">MX-MONARCH01</strain>
    </source>
</reference>
<evidence type="ECO:0000259" key="11">
    <source>
        <dbReference type="PROSITE" id="PS50126"/>
    </source>
</evidence>
<keyword evidence="10" id="KW-0472">Membrane</keyword>
<evidence type="ECO:0000256" key="10">
    <source>
        <dbReference type="ARBA" id="ARBA00023136"/>
    </source>
</evidence>
<dbReference type="Proteomes" id="UP000019250">
    <property type="component" value="Unassembled WGS sequence"/>
</dbReference>
<name>W7E2R5_9PROT</name>
<protein>
    <submittedName>
        <fullName evidence="12">Putative ribonuclease</fullName>
    </submittedName>
</protein>
<dbReference type="GO" id="GO:0006364">
    <property type="term" value="P:rRNA processing"/>
    <property type="evidence" value="ECO:0007669"/>
    <property type="project" value="TreeGrafter"/>
</dbReference>
<dbReference type="GO" id="GO:0046872">
    <property type="term" value="F:metal ion binding"/>
    <property type="evidence" value="ECO:0007669"/>
    <property type="project" value="UniProtKB-KW"/>
</dbReference>
<keyword evidence="9" id="KW-0694">RNA-binding</keyword>
<dbReference type="AlphaFoldDB" id="W7E2R5"/>
<dbReference type="GO" id="GO:0003723">
    <property type="term" value="F:RNA binding"/>
    <property type="evidence" value="ECO:0007669"/>
    <property type="project" value="UniProtKB-KW"/>
</dbReference>
<keyword evidence="8" id="KW-0460">Magnesium</keyword>
<keyword evidence="2" id="KW-1003">Cell membrane</keyword>
<dbReference type="GO" id="GO:0004540">
    <property type="term" value="F:RNA nuclease activity"/>
    <property type="evidence" value="ECO:0007669"/>
    <property type="project" value="InterPro"/>
</dbReference>
<dbReference type="InterPro" id="IPR003029">
    <property type="entry name" value="S1_domain"/>
</dbReference>
<proteinExistence type="predicted"/>
<dbReference type="PANTHER" id="PTHR30001">
    <property type="entry name" value="RIBONUCLEASE"/>
    <property type="match status" value="1"/>
</dbReference>
<dbReference type="InterPro" id="IPR019307">
    <property type="entry name" value="RNA-bd_AU-1/RNase_E/G"/>
</dbReference>
<accession>W7E2R5</accession>
<evidence type="ECO:0000256" key="9">
    <source>
        <dbReference type="ARBA" id="ARBA00022884"/>
    </source>
</evidence>
<evidence type="ECO:0000256" key="3">
    <source>
        <dbReference type="ARBA" id="ARBA00022519"/>
    </source>
</evidence>
<keyword evidence="4" id="KW-0540">Nuclease</keyword>
<dbReference type="InterPro" id="IPR004659">
    <property type="entry name" value="RNase_E/G"/>
</dbReference>
<organism evidence="12 13">
    <name type="scientific">Commensalibacter papalotli</name>
    <name type="common">ex Servin-Garciduenas et al. 2014</name>
    <dbReference type="NCBI Taxonomy" id="1208583"/>
    <lineage>
        <taxon>Bacteria</taxon>
        <taxon>Pseudomonadati</taxon>
        <taxon>Pseudomonadota</taxon>
        <taxon>Alphaproteobacteria</taxon>
        <taxon>Acetobacterales</taxon>
        <taxon>Acetobacteraceae</taxon>
    </lineage>
</organism>
<dbReference type="GO" id="GO:0005737">
    <property type="term" value="C:cytoplasm"/>
    <property type="evidence" value="ECO:0007669"/>
    <property type="project" value="TreeGrafter"/>
</dbReference>
<dbReference type="EMBL" id="ATSX01000001">
    <property type="protein sequence ID" value="EUK19429.1"/>
    <property type="molecule type" value="Genomic_DNA"/>
</dbReference>
<dbReference type="PROSITE" id="PS50126">
    <property type="entry name" value="S1"/>
    <property type="match status" value="1"/>
</dbReference>
<dbReference type="GO" id="GO:0016787">
    <property type="term" value="F:hydrolase activity"/>
    <property type="evidence" value="ECO:0007669"/>
    <property type="project" value="UniProtKB-KW"/>
</dbReference>
<gene>
    <name evidence="12" type="ORF">COMX_06745</name>
</gene>
<evidence type="ECO:0000313" key="12">
    <source>
        <dbReference type="EMBL" id="EUK19429.1"/>
    </source>
</evidence>
<dbReference type="PATRIC" id="fig|1208583.4.peg.1366"/>
<feature type="domain" description="S1 motif" evidence="11">
    <location>
        <begin position="38"/>
        <end position="101"/>
    </location>
</feature>
<dbReference type="PANTHER" id="PTHR30001:SF1">
    <property type="entry name" value="RIBONUCLEASE E_G-LIKE PROTEIN, CHLOROPLASTIC"/>
    <property type="match status" value="1"/>
</dbReference>
<sequence length="373" mass="41785">MTKIQLICMSGVVRIAVIKEQNLLDFGVWYPGHSDGFGDIYMGRVDSCLTALGGAFITLGKNLSGFLPENAGAKGLHEGNWIIVRVTRSHQGGKGLRLDGRNIPPLTLPKDKTPELLQAGPSLFEELAQRWHNADIISDELNITNLIPASYKSRVHLAKEPIDPEIMEQIYALETNEVALPMGMRASITPTPALVAIDMDTATQSNDNQNKLRSQFNANQLALPQLLHQLKLRNLSGAIIVDLAGLPIKKRRLFQREFEQALQNDPLHPKFLGFTNLGLAEITRPRKRPPLHEVFSCDHGQAIQILGNLERKFKSLASPHQYQQITLILSIPLYQALQNDQWAVNHFEKRCTISLSIESNPSFTTCQWEYQYA</sequence>